<dbReference type="WBParaSite" id="JU765_v2.g2537.t1">
    <property type="protein sequence ID" value="JU765_v2.g2537.t1"/>
    <property type="gene ID" value="JU765_v2.g2537"/>
</dbReference>
<evidence type="ECO:0000313" key="1">
    <source>
        <dbReference type="Proteomes" id="UP000887576"/>
    </source>
</evidence>
<accession>A0AC34R1R5</accession>
<name>A0AC34R1R5_9BILA</name>
<proteinExistence type="predicted"/>
<dbReference type="Proteomes" id="UP000887576">
    <property type="component" value="Unplaced"/>
</dbReference>
<protein>
    <submittedName>
        <fullName evidence="2">PHD-type domain-containing protein</fullName>
    </submittedName>
</protein>
<reference evidence="2" key="1">
    <citation type="submission" date="2022-11" db="UniProtKB">
        <authorList>
            <consortium name="WormBaseParasite"/>
        </authorList>
    </citation>
    <scope>IDENTIFICATION</scope>
</reference>
<organism evidence="1 2">
    <name type="scientific">Panagrolaimus sp. JU765</name>
    <dbReference type="NCBI Taxonomy" id="591449"/>
    <lineage>
        <taxon>Eukaryota</taxon>
        <taxon>Metazoa</taxon>
        <taxon>Ecdysozoa</taxon>
        <taxon>Nematoda</taxon>
        <taxon>Chromadorea</taxon>
        <taxon>Rhabditida</taxon>
        <taxon>Tylenchina</taxon>
        <taxon>Panagrolaimomorpha</taxon>
        <taxon>Panagrolaimoidea</taxon>
        <taxon>Panagrolaimidae</taxon>
        <taxon>Panagrolaimus</taxon>
    </lineage>
</organism>
<evidence type="ECO:0000313" key="2">
    <source>
        <dbReference type="WBParaSite" id="JU765_v2.g2537.t1"/>
    </source>
</evidence>
<sequence length="341" mass="39270">MSDVIETVAENIQKTHEWTVKTTEELRILETQLQKQNWRFLSLFKAKLKQNLRKNVPLNTGLQEPWAIYKKGIELQEKKVEICKKAYDAIDFEVNQFDEKLTQYLETKEKARTSAASMERIAFLQKKRKKIKAPRERLDYDNGEESGMQGAEYHADPSEPIYCYCRRVASGRMVACDGDNCPYEWFHFNCVGLINDPPDEWYYEWYCSDCSTEKGLKNEKVVKSGAKRRDVTTLSPVKAKPIKRRKLDNSPEPNQETKPTLSPSLQPASSSVSPETPFRRSRAKSTCPGTKYIPMETSSNRKRLDSATPKSALPTRPVRGKSVPPQSMLSPRKRPMKKPRL</sequence>